<reference evidence="1 2" key="1">
    <citation type="submission" date="2011-02" db="EMBL/GenBank/DDBJ databases">
        <authorList>
            <person name="Muzny D."/>
            <person name="Qin X."/>
            <person name="Deng J."/>
            <person name="Jiang H."/>
            <person name="Liu Y."/>
            <person name="Qu J."/>
            <person name="Song X.-Z."/>
            <person name="Zhang L."/>
            <person name="Thornton R."/>
            <person name="Coyle M."/>
            <person name="Francisco L."/>
            <person name="Jackson L."/>
            <person name="Javaid M."/>
            <person name="Korchina V."/>
            <person name="Kovar C."/>
            <person name="Mata R."/>
            <person name="Mathew T."/>
            <person name="Ngo R."/>
            <person name="Nguyen L."/>
            <person name="Nguyen N."/>
            <person name="Okwuonu G."/>
            <person name="Ongeri F."/>
            <person name="Pham C."/>
            <person name="Simmons D."/>
            <person name="Wilczek-Boney K."/>
            <person name="Hale W."/>
            <person name="Jakkamsetti A."/>
            <person name="Pham P."/>
            <person name="Ruth R."/>
            <person name="San Lucas F."/>
            <person name="Warren J."/>
            <person name="Zhang J."/>
            <person name="Zhao Z."/>
            <person name="Zhou C."/>
            <person name="Zhu D."/>
            <person name="Lee S."/>
            <person name="Bess C."/>
            <person name="Blankenburg K."/>
            <person name="Forbes L."/>
            <person name="Fu Q."/>
            <person name="Gubbala S."/>
            <person name="Hirani K."/>
            <person name="Jayaseelan J.C."/>
            <person name="Lara F."/>
            <person name="Munidasa M."/>
            <person name="Palculict T."/>
            <person name="Patil S."/>
            <person name="Pu L.-L."/>
            <person name="Saada N."/>
            <person name="Tang L."/>
            <person name="Weissenberger G."/>
            <person name="Zhu Y."/>
            <person name="Hemphill L."/>
            <person name="Shang Y."/>
            <person name="Youmans B."/>
            <person name="Ayvaz T."/>
            <person name="Ross M."/>
            <person name="Santibanez J."/>
            <person name="Aqrawi P."/>
            <person name="Gross S."/>
            <person name="Joshi V."/>
            <person name="Fowler G."/>
            <person name="Nazareth L."/>
            <person name="Reid J."/>
            <person name="Worley K."/>
            <person name="Petrosino J."/>
            <person name="Highlander S."/>
            <person name="Gibbs R."/>
        </authorList>
    </citation>
    <scope>NUCLEOTIDE SEQUENCE [LARGE SCALE GENOMIC DNA]</scope>
    <source>
        <strain evidence="1 2">ATCC BAA-1200</strain>
    </source>
</reference>
<gene>
    <name evidence="1" type="ORF">HMPREF9123_0539</name>
</gene>
<dbReference type="STRING" id="267212.GCA_001063965_00219"/>
<organism evidence="1 2">
    <name type="scientific">Neisseria bacilliformis ATCC BAA-1200</name>
    <dbReference type="NCBI Taxonomy" id="888742"/>
    <lineage>
        <taxon>Bacteria</taxon>
        <taxon>Pseudomonadati</taxon>
        <taxon>Pseudomonadota</taxon>
        <taxon>Betaproteobacteria</taxon>
        <taxon>Neisseriales</taxon>
        <taxon>Neisseriaceae</taxon>
        <taxon>Neisseria</taxon>
    </lineage>
</organism>
<dbReference type="HOGENOM" id="CLU_1737668_0_0_4"/>
<proteinExistence type="predicted"/>
<keyword evidence="2" id="KW-1185">Reference proteome</keyword>
<sequence>MMFTLFPLLFGLAIAFFVLWYGSKTAADKYPVLRITVPDNAESSPEWQRWAQDNGYKAQGGGLWQKGTGMLTSATEIRFEGNEMQVRECVNYIFGINRFAINAPSWMGRPVRAVKIKALNALFAQWQIAPVSFG</sequence>
<evidence type="ECO:0000313" key="2">
    <source>
        <dbReference type="Proteomes" id="UP000004105"/>
    </source>
</evidence>
<dbReference type="EMBL" id="AFAY01000010">
    <property type="protein sequence ID" value="EGF11730.1"/>
    <property type="molecule type" value="Genomic_DNA"/>
</dbReference>
<comment type="caution">
    <text evidence="1">The sequence shown here is derived from an EMBL/GenBank/DDBJ whole genome shotgun (WGS) entry which is preliminary data.</text>
</comment>
<accession>F2BA10</accession>
<dbReference type="AlphaFoldDB" id="F2BA10"/>
<dbReference type="Proteomes" id="UP000004105">
    <property type="component" value="Unassembled WGS sequence"/>
</dbReference>
<dbReference type="RefSeq" id="WP_007341551.1">
    <property type="nucleotide sequence ID" value="NZ_GL878494.1"/>
</dbReference>
<name>F2BA10_9NEIS</name>
<evidence type="ECO:0000313" key="1">
    <source>
        <dbReference type="EMBL" id="EGF11730.1"/>
    </source>
</evidence>
<protein>
    <submittedName>
        <fullName evidence="1">Uncharacterized protein</fullName>
    </submittedName>
</protein>